<gene>
    <name evidence="2" type="ORF">ACFQJC_07385</name>
</gene>
<keyword evidence="3" id="KW-1185">Reference proteome</keyword>
<feature type="transmembrane region" description="Helical" evidence="1">
    <location>
        <begin position="59"/>
        <end position="76"/>
    </location>
</feature>
<organism evidence="2 3">
    <name type="scientific">Haloferax namakaokahaiae</name>
    <dbReference type="NCBI Taxonomy" id="1748331"/>
    <lineage>
        <taxon>Archaea</taxon>
        <taxon>Methanobacteriati</taxon>
        <taxon>Methanobacteriota</taxon>
        <taxon>Stenosarchaea group</taxon>
        <taxon>Halobacteria</taxon>
        <taxon>Halobacteriales</taxon>
        <taxon>Haloferacaceae</taxon>
        <taxon>Haloferax</taxon>
    </lineage>
</organism>
<reference evidence="2 3" key="1">
    <citation type="journal article" date="2019" name="Int. J. Syst. Evol. Microbiol.">
        <title>The Global Catalogue of Microorganisms (GCM) 10K type strain sequencing project: providing services to taxonomists for standard genome sequencing and annotation.</title>
        <authorList>
            <consortium name="The Broad Institute Genomics Platform"/>
            <consortium name="The Broad Institute Genome Sequencing Center for Infectious Disease"/>
            <person name="Wu L."/>
            <person name="Ma J."/>
        </authorList>
    </citation>
    <scope>NUCLEOTIDE SEQUENCE [LARGE SCALE GENOMIC DNA]</scope>
    <source>
        <strain evidence="2 3">DSM 29988</strain>
    </source>
</reference>
<feature type="transmembrane region" description="Helical" evidence="1">
    <location>
        <begin position="105"/>
        <end position="126"/>
    </location>
</feature>
<keyword evidence="1" id="KW-0812">Transmembrane</keyword>
<accession>A0ABD5ZDG0</accession>
<evidence type="ECO:0000313" key="3">
    <source>
        <dbReference type="Proteomes" id="UP001596481"/>
    </source>
</evidence>
<sequence>MVGFGYEGTAPRRARSFPAYGPVDTAISYAVFYIFVDYATPTVVDAAAIVFPSVSPSSVRFGLAALLWFVLVVTLLDQARRQLAALGVGVKDAYQSRGHPGVPSATWMVVYGGLALVGGAIASLTFDRALETGRELILFFATLDLARFVPADFVLLVVFFVSFGVATFALDRLVIGGVRAVVPPTGGV</sequence>
<comment type="caution">
    <text evidence="2">The sequence shown here is derived from an EMBL/GenBank/DDBJ whole genome shotgun (WGS) entry which is preliminary data.</text>
</comment>
<keyword evidence="1" id="KW-0472">Membrane</keyword>
<dbReference type="AlphaFoldDB" id="A0ABD5ZDG0"/>
<evidence type="ECO:0000256" key="1">
    <source>
        <dbReference type="SAM" id="Phobius"/>
    </source>
</evidence>
<feature type="transmembrane region" description="Helical" evidence="1">
    <location>
        <begin position="146"/>
        <end position="170"/>
    </location>
</feature>
<dbReference type="EMBL" id="JBHTAA010000002">
    <property type="protein sequence ID" value="MFC7203334.1"/>
    <property type="molecule type" value="Genomic_DNA"/>
</dbReference>
<name>A0ABD5ZDG0_9EURY</name>
<proteinExistence type="predicted"/>
<protein>
    <submittedName>
        <fullName evidence="2">Uncharacterized protein</fullName>
    </submittedName>
</protein>
<dbReference type="RefSeq" id="WP_390222673.1">
    <property type="nucleotide sequence ID" value="NZ_JBHTAA010000002.1"/>
</dbReference>
<evidence type="ECO:0000313" key="2">
    <source>
        <dbReference type="EMBL" id="MFC7203334.1"/>
    </source>
</evidence>
<dbReference type="Proteomes" id="UP001596481">
    <property type="component" value="Unassembled WGS sequence"/>
</dbReference>
<keyword evidence="1" id="KW-1133">Transmembrane helix</keyword>